<dbReference type="EMBL" id="JAWJZB010000003">
    <property type="protein sequence ID" value="MDV5087921.1"/>
    <property type="molecule type" value="Genomic_DNA"/>
</dbReference>
<dbReference type="RefSeq" id="WP_295188134.1">
    <property type="nucleotide sequence ID" value="NZ_JAWJZA010000001.1"/>
</dbReference>
<sequence>MSIIADKIEKFILEKMKEEQERIILKRNELADELNCAPSQISYVLSTRFSNDRGFDVESRRGLGGYIRISKLTPTSSGYLPVVISPYHIYQTPDDSERLIDLRDVDQSLFQLLQQDKITRREAQLMHNFFASIIDYVDMDDRNEVIRNLYASMIDILKKE</sequence>
<dbReference type="Proteomes" id="UP001272515">
    <property type="component" value="Unassembled WGS sequence"/>
</dbReference>
<organism evidence="2 3">
    <name type="scientific">Veillonella absiana</name>
    <dbReference type="NCBI Taxonomy" id="3079305"/>
    <lineage>
        <taxon>Bacteria</taxon>
        <taxon>Bacillati</taxon>
        <taxon>Bacillota</taxon>
        <taxon>Negativicutes</taxon>
        <taxon>Veillonellales</taxon>
        <taxon>Veillonellaceae</taxon>
        <taxon>Veillonella</taxon>
    </lineage>
</organism>
<comment type="caution">
    <text evidence="2">The sequence shown here is derived from an EMBL/GenBank/DDBJ whole genome shotgun (WGS) entry which is preliminary data.</text>
</comment>
<proteinExistence type="predicted"/>
<evidence type="ECO:0000313" key="3">
    <source>
        <dbReference type="Proteomes" id="UP001272515"/>
    </source>
</evidence>
<name>A0ABU3Z8D5_9FIRM</name>
<evidence type="ECO:0000313" key="2">
    <source>
        <dbReference type="EMBL" id="MDV5087921.1"/>
    </source>
</evidence>
<protein>
    <submittedName>
        <fullName evidence="2">CtsR family transcriptional regulator</fullName>
    </submittedName>
</protein>
<dbReference type="InterPro" id="IPR040465">
    <property type="entry name" value="CtsR_N"/>
</dbReference>
<dbReference type="InterPro" id="IPR041902">
    <property type="entry name" value="CtsR_N_sf"/>
</dbReference>
<feature type="domain" description="CtsR N-terminal HTH" evidence="1">
    <location>
        <begin position="4"/>
        <end position="72"/>
    </location>
</feature>
<gene>
    <name evidence="2" type="ORF">RVY80_03540</name>
</gene>
<reference evidence="2 3" key="1">
    <citation type="submission" date="2023-10" db="EMBL/GenBank/DDBJ databases">
        <title>Veillonella sp. nov., isolated from a pig farm feces dump.</title>
        <authorList>
            <person name="Chang Y.-H."/>
        </authorList>
    </citation>
    <scope>NUCLEOTIDE SEQUENCE [LARGE SCALE GENOMIC DNA]</scope>
    <source>
        <strain evidence="2 3">YH-vei2233</strain>
    </source>
</reference>
<dbReference type="Gene3D" id="3.30.56.130">
    <property type="entry name" value="Transcriptional regulator CtsR, winged HTH domain"/>
    <property type="match status" value="1"/>
</dbReference>
<keyword evidence="3" id="KW-1185">Reference proteome</keyword>
<accession>A0ABU3Z8D5</accession>
<evidence type="ECO:0000259" key="1">
    <source>
        <dbReference type="Pfam" id="PF05848"/>
    </source>
</evidence>
<dbReference type="Pfam" id="PF05848">
    <property type="entry name" value="CtsR"/>
    <property type="match status" value="1"/>
</dbReference>